<dbReference type="Proteomes" id="UP000181980">
    <property type="component" value="Unassembled WGS sequence"/>
</dbReference>
<protein>
    <submittedName>
        <fullName evidence="2">Uncharacterized protein</fullName>
    </submittedName>
</protein>
<accession>A0A1H5PJI6</accession>
<keyword evidence="1" id="KW-1133">Transmembrane helix</keyword>
<name>A0A1H5PJI6_9ACTN</name>
<reference evidence="3" key="1">
    <citation type="submission" date="2016-10" db="EMBL/GenBank/DDBJ databases">
        <authorList>
            <person name="Varghese N."/>
            <person name="Submissions S."/>
        </authorList>
    </citation>
    <scope>NUCLEOTIDE SEQUENCE [LARGE SCALE GENOMIC DNA]</scope>
    <source>
        <strain evidence="3">DSM 45237</strain>
    </source>
</reference>
<evidence type="ECO:0000313" key="2">
    <source>
        <dbReference type="EMBL" id="SEF13834.1"/>
    </source>
</evidence>
<dbReference type="EMBL" id="FNUC01000004">
    <property type="protein sequence ID" value="SEF13834.1"/>
    <property type="molecule type" value="Genomic_DNA"/>
</dbReference>
<keyword evidence="1" id="KW-0812">Transmembrane</keyword>
<gene>
    <name evidence="2" type="ORF">SAMN04488561_4487</name>
</gene>
<keyword evidence="1" id="KW-0472">Membrane</keyword>
<evidence type="ECO:0000313" key="3">
    <source>
        <dbReference type="Proteomes" id="UP000181980"/>
    </source>
</evidence>
<proteinExistence type="predicted"/>
<dbReference type="AlphaFoldDB" id="A0A1H5PJI6"/>
<organism evidence="2 3">
    <name type="scientific">Jiangella alba</name>
    <dbReference type="NCBI Taxonomy" id="561176"/>
    <lineage>
        <taxon>Bacteria</taxon>
        <taxon>Bacillati</taxon>
        <taxon>Actinomycetota</taxon>
        <taxon>Actinomycetes</taxon>
        <taxon>Jiangellales</taxon>
        <taxon>Jiangellaceae</taxon>
        <taxon>Jiangella</taxon>
    </lineage>
</organism>
<dbReference type="STRING" id="561176.SAMN04488561_4487"/>
<sequence>MSIHRSTVQLRRKRQARYNRLECAAFVTSFVLCWYVLLP</sequence>
<evidence type="ECO:0000256" key="1">
    <source>
        <dbReference type="SAM" id="Phobius"/>
    </source>
</evidence>
<feature type="transmembrane region" description="Helical" evidence="1">
    <location>
        <begin position="21"/>
        <end position="38"/>
    </location>
</feature>
<keyword evidence="3" id="KW-1185">Reference proteome</keyword>